<dbReference type="STRING" id="765440.A0A0C3FLC7"/>
<feature type="compositionally biased region" description="Polar residues" evidence="1">
    <location>
        <begin position="181"/>
        <end position="192"/>
    </location>
</feature>
<dbReference type="HOGENOM" id="CLU_907817_0_0_1"/>
<dbReference type="EMBL" id="KN833005">
    <property type="protein sequence ID" value="KIM80296.1"/>
    <property type="molecule type" value="Genomic_DNA"/>
</dbReference>
<dbReference type="InParanoid" id="A0A0C3FLC7"/>
<evidence type="ECO:0000313" key="3">
    <source>
        <dbReference type="Proteomes" id="UP000054166"/>
    </source>
</evidence>
<dbReference type="Proteomes" id="UP000054166">
    <property type="component" value="Unassembled WGS sequence"/>
</dbReference>
<accession>A0A0C3FLC7</accession>
<feature type="compositionally biased region" description="Pro residues" evidence="1">
    <location>
        <begin position="1"/>
        <end position="13"/>
    </location>
</feature>
<reference evidence="2 3" key="1">
    <citation type="submission" date="2014-04" db="EMBL/GenBank/DDBJ databases">
        <authorList>
            <consortium name="DOE Joint Genome Institute"/>
            <person name="Kuo A."/>
            <person name="Tarkka M."/>
            <person name="Buscot F."/>
            <person name="Kohler A."/>
            <person name="Nagy L.G."/>
            <person name="Floudas D."/>
            <person name="Copeland A."/>
            <person name="Barry K.W."/>
            <person name="Cichocki N."/>
            <person name="Veneault-Fourrey C."/>
            <person name="LaButti K."/>
            <person name="Lindquist E.A."/>
            <person name="Lipzen A."/>
            <person name="Lundell T."/>
            <person name="Morin E."/>
            <person name="Murat C."/>
            <person name="Sun H."/>
            <person name="Tunlid A."/>
            <person name="Henrissat B."/>
            <person name="Grigoriev I.V."/>
            <person name="Hibbett D.S."/>
            <person name="Martin F."/>
            <person name="Nordberg H.P."/>
            <person name="Cantor M.N."/>
            <person name="Hua S.X."/>
        </authorList>
    </citation>
    <scope>NUCLEOTIDE SEQUENCE [LARGE SCALE GENOMIC DNA]</scope>
    <source>
        <strain evidence="2 3">F 1598</strain>
    </source>
</reference>
<feature type="compositionally biased region" description="Gly residues" evidence="1">
    <location>
        <begin position="72"/>
        <end position="93"/>
    </location>
</feature>
<organism evidence="2 3">
    <name type="scientific">Piloderma croceum (strain F 1598)</name>
    <dbReference type="NCBI Taxonomy" id="765440"/>
    <lineage>
        <taxon>Eukaryota</taxon>
        <taxon>Fungi</taxon>
        <taxon>Dikarya</taxon>
        <taxon>Basidiomycota</taxon>
        <taxon>Agaricomycotina</taxon>
        <taxon>Agaricomycetes</taxon>
        <taxon>Agaricomycetidae</taxon>
        <taxon>Atheliales</taxon>
        <taxon>Atheliaceae</taxon>
        <taxon>Piloderma</taxon>
    </lineage>
</organism>
<evidence type="ECO:0000313" key="2">
    <source>
        <dbReference type="EMBL" id="KIM80296.1"/>
    </source>
</evidence>
<reference evidence="3" key="2">
    <citation type="submission" date="2015-01" db="EMBL/GenBank/DDBJ databases">
        <title>Evolutionary Origins and Diversification of the Mycorrhizal Mutualists.</title>
        <authorList>
            <consortium name="DOE Joint Genome Institute"/>
            <consortium name="Mycorrhizal Genomics Consortium"/>
            <person name="Kohler A."/>
            <person name="Kuo A."/>
            <person name="Nagy L.G."/>
            <person name="Floudas D."/>
            <person name="Copeland A."/>
            <person name="Barry K.W."/>
            <person name="Cichocki N."/>
            <person name="Veneault-Fourrey C."/>
            <person name="LaButti K."/>
            <person name="Lindquist E.A."/>
            <person name="Lipzen A."/>
            <person name="Lundell T."/>
            <person name="Morin E."/>
            <person name="Murat C."/>
            <person name="Riley R."/>
            <person name="Ohm R."/>
            <person name="Sun H."/>
            <person name="Tunlid A."/>
            <person name="Henrissat B."/>
            <person name="Grigoriev I.V."/>
            <person name="Hibbett D.S."/>
            <person name="Martin F."/>
        </authorList>
    </citation>
    <scope>NUCLEOTIDE SEQUENCE [LARGE SCALE GENOMIC DNA]</scope>
    <source>
        <strain evidence="3">F 1598</strain>
    </source>
</reference>
<gene>
    <name evidence="2" type="ORF">PILCRDRAFT_822785</name>
</gene>
<feature type="compositionally biased region" description="Polar residues" evidence="1">
    <location>
        <begin position="278"/>
        <end position="291"/>
    </location>
</feature>
<feature type="compositionally biased region" description="Low complexity" evidence="1">
    <location>
        <begin position="45"/>
        <end position="54"/>
    </location>
</feature>
<evidence type="ECO:0000256" key="1">
    <source>
        <dbReference type="SAM" id="MobiDB-lite"/>
    </source>
</evidence>
<protein>
    <submittedName>
        <fullName evidence="2">Uncharacterized protein</fullName>
    </submittedName>
</protein>
<feature type="compositionally biased region" description="Gly residues" evidence="1">
    <location>
        <begin position="254"/>
        <end position="266"/>
    </location>
</feature>
<keyword evidence="3" id="KW-1185">Reference proteome</keyword>
<name>A0A0C3FLC7_PILCF</name>
<dbReference type="OrthoDB" id="70161at2759"/>
<feature type="compositionally biased region" description="Low complexity" evidence="1">
    <location>
        <begin position="61"/>
        <end position="71"/>
    </location>
</feature>
<feature type="region of interest" description="Disordered" evidence="1">
    <location>
        <begin position="1"/>
        <end position="307"/>
    </location>
</feature>
<sequence>MGSRPSPPQPPFAPSSLGDRRSLASAEGASGSGHGGDESPSPKMQGLGLAQAQGPGKKRYSSSFSKRYSVTGGSGSGVGGGGGTGSEGSVGSGGEKKDGERVAVGSAGGGSFLSTNTDDDDISVFVQEIDARKPLSGHQRIRSLEQETSDTGRRLGGGGSGRASRDEKPIAGLLSMDEQETSTSTGPMLTSESEVDERLRQMNQAFLESLEGLGGGRRRERRSSSRLGGDDGGSEQSSEPDPPLGRMSTDGSGSKDGGGAVIGRGRGQTFPPRPPLNPQSTSTSDAGSVQGSDEVLGRLSLDDERRS</sequence>
<feature type="compositionally biased region" description="Basic and acidic residues" evidence="1">
    <location>
        <begin position="142"/>
        <end position="153"/>
    </location>
</feature>
<proteinExistence type="predicted"/>
<feature type="non-terminal residue" evidence="2">
    <location>
        <position position="307"/>
    </location>
</feature>
<dbReference type="AlphaFoldDB" id="A0A0C3FLC7"/>